<reference evidence="2 3" key="1">
    <citation type="submission" date="2021-07" db="EMBL/GenBank/DDBJ databases">
        <title>The Aristolochia fimbriata genome: insights into angiosperm evolution, floral development and chemical biosynthesis.</title>
        <authorList>
            <person name="Jiao Y."/>
        </authorList>
    </citation>
    <scope>NUCLEOTIDE SEQUENCE [LARGE SCALE GENOMIC DNA]</scope>
    <source>
        <strain evidence="2">IBCAS-2021</strain>
        <tissue evidence="2">Leaf</tissue>
    </source>
</reference>
<dbReference type="FunFam" id="3.40.50.2000:FF:000061">
    <property type="entry name" value="UDP-glycosyltransferase 83A1"/>
    <property type="match status" value="1"/>
</dbReference>
<keyword evidence="3" id="KW-1185">Reference proteome</keyword>
<dbReference type="InterPro" id="IPR002213">
    <property type="entry name" value="UDP_glucos_trans"/>
</dbReference>
<dbReference type="Proteomes" id="UP000825729">
    <property type="component" value="Unassembled WGS sequence"/>
</dbReference>
<gene>
    <name evidence="2" type="ORF">H6P81_018227</name>
</gene>
<dbReference type="CDD" id="cd03784">
    <property type="entry name" value="GT1_Gtf-like"/>
    <property type="match status" value="1"/>
</dbReference>
<dbReference type="EMBL" id="JAINDJ010000007">
    <property type="protein sequence ID" value="KAG9442373.1"/>
    <property type="molecule type" value="Genomic_DNA"/>
</dbReference>
<dbReference type="Gene3D" id="3.40.50.2000">
    <property type="entry name" value="Glycogen Phosphorylase B"/>
    <property type="match status" value="2"/>
</dbReference>
<evidence type="ECO:0000313" key="2">
    <source>
        <dbReference type="EMBL" id="KAG9442373.1"/>
    </source>
</evidence>
<name>A0AAV7E0U2_ARIFI</name>
<dbReference type="GO" id="GO:0008194">
    <property type="term" value="F:UDP-glycosyltransferase activity"/>
    <property type="evidence" value="ECO:0007669"/>
    <property type="project" value="InterPro"/>
</dbReference>
<protein>
    <submittedName>
        <fullName evidence="2">Uncharacterized protein</fullName>
    </submittedName>
</protein>
<proteinExistence type="predicted"/>
<dbReference type="PANTHER" id="PTHR48045">
    <property type="entry name" value="UDP-GLYCOSYLTRANSFERASE 72B1"/>
    <property type="match status" value="1"/>
</dbReference>
<keyword evidence="1" id="KW-0808">Transferase</keyword>
<organism evidence="2 3">
    <name type="scientific">Aristolochia fimbriata</name>
    <name type="common">White veined hardy Dutchman's pipe vine</name>
    <dbReference type="NCBI Taxonomy" id="158543"/>
    <lineage>
        <taxon>Eukaryota</taxon>
        <taxon>Viridiplantae</taxon>
        <taxon>Streptophyta</taxon>
        <taxon>Embryophyta</taxon>
        <taxon>Tracheophyta</taxon>
        <taxon>Spermatophyta</taxon>
        <taxon>Magnoliopsida</taxon>
        <taxon>Magnoliidae</taxon>
        <taxon>Piperales</taxon>
        <taxon>Aristolochiaceae</taxon>
        <taxon>Aristolochia</taxon>
    </lineage>
</organism>
<comment type="caution">
    <text evidence="2">The sequence shown here is derived from an EMBL/GenBank/DDBJ whole genome shotgun (WGS) entry which is preliminary data.</text>
</comment>
<dbReference type="PANTHER" id="PTHR48045:SF21">
    <property type="entry name" value="UDP-GLYCOSYLTRANSFERASE 83A1"/>
    <property type="match status" value="1"/>
</dbReference>
<dbReference type="SUPFAM" id="SSF53756">
    <property type="entry name" value="UDP-Glycosyltransferase/glycogen phosphorylase"/>
    <property type="match status" value="1"/>
</dbReference>
<dbReference type="AlphaFoldDB" id="A0AAV7E0U2"/>
<evidence type="ECO:0000256" key="1">
    <source>
        <dbReference type="ARBA" id="ARBA00022679"/>
    </source>
</evidence>
<accession>A0AAV7E0U2</accession>
<dbReference type="Pfam" id="PF00201">
    <property type="entry name" value="UDPGT"/>
    <property type="match status" value="1"/>
</dbReference>
<evidence type="ECO:0000313" key="3">
    <source>
        <dbReference type="Proteomes" id="UP000825729"/>
    </source>
</evidence>
<sequence>MEADFERFLENLMRQMNERGEEKVTCVIADVCCSAALSVAKKMGIPGFGFCPAAVANLALCLHIPKLVESGFIADDTGDIVENQMFRITPTMPEMSTSYFGLNGLSASSKRTVFRLMEEVRRVPTLTDRILCNSFWGIESPALDSIPQAVPIEDSSCLTWLDQQQDRSVIYVSFGSFSVMNQAQFEEIAAGLEQSGRPFLWVVRPNLMSGSAVVYPENFLDRVGDRGKIVSWAPQQKVLAHRAVACFVSHCGWNSTLEGLSNGVPFLCWPCLADQFLNENYICEIWKIGLELKADEKGIITREEIQRKIEELLCDDRQGIRTSVEDERDGGRGRRWRRNFSEKF</sequence>